<organism evidence="1 2">
    <name type="scientific">Quisquiliibacterium transsilvanicum</name>
    <dbReference type="NCBI Taxonomy" id="1549638"/>
    <lineage>
        <taxon>Bacteria</taxon>
        <taxon>Pseudomonadati</taxon>
        <taxon>Pseudomonadota</taxon>
        <taxon>Betaproteobacteria</taxon>
        <taxon>Burkholderiales</taxon>
        <taxon>Burkholderiaceae</taxon>
        <taxon>Quisquiliibacterium</taxon>
    </lineage>
</organism>
<accession>A0A7W8M833</accession>
<dbReference type="Proteomes" id="UP000532440">
    <property type="component" value="Unassembled WGS sequence"/>
</dbReference>
<reference evidence="1 2" key="1">
    <citation type="submission" date="2020-08" db="EMBL/GenBank/DDBJ databases">
        <title>Genomic Encyclopedia of Type Strains, Phase IV (KMG-IV): sequencing the most valuable type-strain genomes for metagenomic binning, comparative biology and taxonomic classification.</title>
        <authorList>
            <person name="Goeker M."/>
        </authorList>
    </citation>
    <scope>NUCLEOTIDE SEQUENCE [LARGE SCALE GENOMIC DNA]</scope>
    <source>
        <strain evidence="1 2">DSM 29781</strain>
    </source>
</reference>
<dbReference type="EMBL" id="JACHGB010000003">
    <property type="protein sequence ID" value="MBB5271408.1"/>
    <property type="molecule type" value="Genomic_DNA"/>
</dbReference>
<sequence>MTFDFTLTFVAPALAAVLPAMEEVVGAGLAAGTFFDAAGAADFVPGLVPVRVWVLLEPAVLATDDDFLIPTLSPFGKSEEIGVAPCGAALLEKNRLLYQPL</sequence>
<gene>
    <name evidence="1" type="ORF">HNQ70_001418</name>
</gene>
<evidence type="ECO:0000313" key="1">
    <source>
        <dbReference type="EMBL" id="MBB5271408.1"/>
    </source>
</evidence>
<proteinExistence type="predicted"/>
<name>A0A7W8M833_9BURK</name>
<evidence type="ECO:0000313" key="2">
    <source>
        <dbReference type="Proteomes" id="UP000532440"/>
    </source>
</evidence>
<dbReference type="RefSeq" id="WP_183966789.1">
    <property type="nucleotide sequence ID" value="NZ_BAABEW010000001.1"/>
</dbReference>
<keyword evidence="2" id="KW-1185">Reference proteome</keyword>
<protein>
    <submittedName>
        <fullName evidence="1">Uncharacterized protein</fullName>
    </submittedName>
</protein>
<comment type="caution">
    <text evidence="1">The sequence shown here is derived from an EMBL/GenBank/DDBJ whole genome shotgun (WGS) entry which is preliminary data.</text>
</comment>
<dbReference type="AlphaFoldDB" id="A0A7W8M833"/>